<gene>
    <name evidence="2" type="ORF">CQW23_29709</name>
</gene>
<dbReference type="InterPro" id="IPR017451">
    <property type="entry name" value="F-box-assoc_interact_dom"/>
</dbReference>
<accession>A0A2G2VCK3</accession>
<evidence type="ECO:0000313" key="2">
    <source>
        <dbReference type="EMBL" id="PHT30697.1"/>
    </source>
</evidence>
<reference evidence="3" key="2">
    <citation type="journal article" date="2017" name="J. Anim. Genet.">
        <title>Multiple reference genome sequences of hot pepper reveal the massive evolution of plant disease resistance genes by retroduplication.</title>
        <authorList>
            <person name="Kim S."/>
            <person name="Park J."/>
            <person name="Yeom S.-I."/>
            <person name="Kim Y.-M."/>
            <person name="Seo E."/>
            <person name="Kim K.-T."/>
            <person name="Kim M.-S."/>
            <person name="Lee J.M."/>
            <person name="Cheong K."/>
            <person name="Shin H.-S."/>
            <person name="Kim S.-B."/>
            <person name="Han K."/>
            <person name="Lee J."/>
            <person name="Park M."/>
            <person name="Lee H.-A."/>
            <person name="Lee H.-Y."/>
            <person name="Lee Y."/>
            <person name="Oh S."/>
            <person name="Lee J.H."/>
            <person name="Choi E."/>
            <person name="Choi E."/>
            <person name="Lee S.E."/>
            <person name="Jeon J."/>
            <person name="Kim H."/>
            <person name="Choi G."/>
            <person name="Song H."/>
            <person name="Lee J."/>
            <person name="Lee S.-C."/>
            <person name="Kwon J.-K."/>
            <person name="Lee H.-Y."/>
            <person name="Koo N."/>
            <person name="Hong Y."/>
            <person name="Kim R.W."/>
            <person name="Kang W.-H."/>
            <person name="Huh J.H."/>
            <person name="Kang B.-C."/>
            <person name="Yang T.-J."/>
            <person name="Lee Y.-H."/>
            <person name="Bennetzen J.L."/>
            <person name="Choi D."/>
        </authorList>
    </citation>
    <scope>NUCLEOTIDE SEQUENCE [LARGE SCALE GENOMIC DNA]</scope>
    <source>
        <strain evidence="3">cv. PBC81</strain>
    </source>
</reference>
<organism evidence="2 3">
    <name type="scientific">Capsicum baccatum</name>
    <name type="common">Peruvian pepper</name>
    <dbReference type="NCBI Taxonomy" id="33114"/>
    <lineage>
        <taxon>Eukaryota</taxon>
        <taxon>Viridiplantae</taxon>
        <taxon>Streptophyta</taxon>
        <taxon>Embryophyta</taxon>
        <taxon>Tracheophyta</taxon>
        <taxon>Spermatophyta</taxon>
        <taxon>Magnoliopsida</taxon>
        <taxon>eudicotyledons</taxon>
        <taxon>Gunneridae</taxon>
        <taxon>Pentapetalae</taxon>
        <taxon>asterids</taxon>
        <taxon>lamiids</taxon>
        <taxon>Solanales</taxon>
        <taxon>Solanaceae</taxon>
        <taxon>Solanoideae</taxon>
        <taxon>Capsiceae</taxon>
        <taxon>Capsicum</taxon>
    </lineage>
</organism>
<dbReference type="NCBIfam" id="TIGR01640">
    <property type="entry name" value="F_box_assoc_1"/>
    <property type="match status" value="1"/>
</dbReference>
<sequence length="214" mass="24308">MAGSRVLKSSKKAKGTDNVDVDEILNYGSDEPSEILALRSGSWRKIVEHPRVTDNMLLDMHSLTCIHGEFHWVGFSRNYFVVSFDISHEVYGEIPLPECLSNIGDIGISELEGMLCAYSNVYHHGRHTIKVWVMKDCGLKESLNALFSIENPNVIMPIPKYRFANGEVLFWCVYTQVPENAYWTQRGRFALFPRGLRQNGFTYTESLISPGLLT</sequence>
<dbReference type="EMBL" id="MLFT02000020">
    <property type="protein sequence ID" value="PHT30697.1"/>
    <property type="molecule type" value="Genomic_DNA"/>
</dbReference>
<proteinExistence type="predicted"/>
<keyword evidence="3" id="KW-1185">Reference proteome</keyword>
<dbReference type="Pfam" id="PF08268">
    <property type="entry name" value="FBA_3"/>
    <property type="match status" value="1"/>
</dbReference>
<dbReference type="OrthoDB" id="5314306at2759"/>
<evidence type="ECO:0000313" key="3">
    <source>
        <dbReference type="Proteomes" id="UP000224567"/>
    </source>
</evidence>
<reference evidence="2 3" key="1">
    <citation type="journal article" date="2017" name="Genome Biol.">
        <title>New reference genome sequences of hot pepper reveal the massive evolution of plant disease-resistance genes by retroduplication.</title>
        <authorList>
            <person name="Kim S."/>
            <person name="Park J."/>
            <person name="Yeom S.I."/>
            <person name="Kim Y.M."/>
            <person name="Seo E."/>
            <person name="Kim K.T."/>
            <person name="Kim M.S."/>
            <person name="Lee J.M."/>
            <person name="Cheong K."/>
            <person name="Shin H.S."/>
            <person name="Kim S.B."/>
            <person name="Han K."/>
            <person name="Lee J."/>
            <person name="Park M."/>
            <person name="Lee H.A."/>
            <person name="Lee H.Y."/>
            <person name="Lee Y."/>
            <person name="Oh S."/>
            <person name="Lee J.H."/>
            <person name="Choi E."/>
            <person name="Choi E."/>
            <person name="Lee S.E."/>
            <person name="Jeon J."/>
            <person name="Kim H."/>
            <person name="Choi G."/>
            <person name="Song H."/>
            <person name="Lee J."/>
            <person name="Lee S.C."/>
            <person name="Kwon J.K."/>
            <person name="Lee H.Y."/>
            <person name="Koo N."/>
            <person name="Hong Y."/>
            <person name="Kim R.W."/>
            <person name="Kang W.H."/>
            <person name="Huh J.H."/>
            <person name="Kang B.C."/>
            <person name="Yang T.J."/>
            <person name="Lee Y.H."/>
            <person name="Bennetzen J.L."/>
            <person name="Choi D."/>
        </authorList>
    </citation>
    <scope>NUCLEOTIDE SEQUENCE [LARGE SCALE GENOMIC DNA]</scope>
    <source>
        <strain evidence="3">cv. PBC81</strain>
    </source>
</reference>
<name>A0A2G2VCK3_CAPBA</name>
<feature type="domain" description="F-box associated beta-propeller type 3" evidence="1">
    <location>
        <begin position="33"/>
        <end position="149"/>
    </location>
</feature>
<dbReference type="Proteomes" id="UP000224567">
    <property type="component" value="Unassembled WGS sequence"/>
</dbReference>
<comment type="caution">
    <text evidence="2">The sequence shown here is derived from an EMBL/GenBank/DDBJ whole genome shotgun (WGS) entry which is preliminary data.</text>
</comment>
<protein>
    <recommendedName>
        <fullName evidence="1">F-box associated beta-propeller type 3 domain-containing protein</fullName>
    </recommendedName>
</protein>
<dbReference type="AlphaFoldDB" id="A0A2G2VCK3"/>
<evidence type="ECO:0000259" key="1">
    <source>
        <dbReference type="Pfam" id="PF08268"/>
    </source>
</evidence>
<dbReference type="InterPro" id="IPR013187">
    <property type="entry name" value="F-box-assoc_dom_typ3"/>
</dbReference>